<feature type="active site" description="Proton donor/acceptor" evidence="2">
    <location>
        <position position="256"/>
    </location>
</feature>
<organism evidence="5 6">
    <name type="scientific">Corynebacterium yudongzhengii</name>
    <dbReference type="NCBI Taxonomy" id="2080740"/>
    <lineage>
        <taxon>Bacteria</taxon>
        <taxon>Bacillati</taxon>
        <taxon>Actinomycetota</taxon>
        <taxon>Actinomycetes</taxon>
        <taxon>Mycobacteriales</taxon>
        <taxon>Corynebacteriaceae</taxon>
        <taxon>Corynebacterium</taxon>
    </lineage>
</organism>
<sequence>MKVFVYSDGGSRGNPGIAGSGSLVIDAASKKRLAEIVYAFDEPTSNNVAEYRGLIEGLRAAAALGATGAYVFMDSKLVIEQMTGRWKIKHPAMQKLAMQARKLAEGFERITYTWVPREQNKDADELSNIAMDASAAGAGEGIVEEKSVLPADKDAAATAAAPAPSRWCGAEDTPTTLVLVRHGETEMSAAGQYAGRRDLELTATGQSQAEAAAAYVAKHYDVDAVITSPLLRCVETAEKVAAAVGRDIEKNEGLIELDFGDYEGLTFAEADERDRDNHRRWLADPTIAAPGGESVASVHARVGQTLNEMVSARRGQTIVAVTHVNPIKSAVARSLGAGAEAFARIFLDLGSVSVIDILDDSATVPAQVRSVNIQPGR</sequence>
<dbReference type="KEGG" id="cyz:C3B44_03325"/>
<dbReference type="OrthoDB" id="5296884at2"/>
<dbReference type="AlphaFoldDB" id="A0A2U1T7I6"/>
<dbReference type="InterPro" id="IPR014636">
    <property type="entry name" value="RNaseH/PGlycerate_mutase"/>
</dbReference>
<protein>
    <submittedName>
        <fullName evidence="5">Bifunctional RNase H/acid phosphatase</fullName>
    </submittedName>
</protein>
<dbReference type="GO" id="GO:0005737">
    <property type="term" value="C:cytoplasm"/>
    <property type="evidence" value="ECO:0007669"/>
    <property type="project" value="TreeGrafter"/>
</dbReference>
<dbReference type="Pfam" id="PF00300">
    <property type="entry name" value="His_Phos_1"/>
    <property type="match status" value="1"/>
</dbReference>
<evidence type="ECO:0000256" key="3">
    <source>
        <dbReference type="PIRSR" id="PIRSR613078-2"/>
    </source>
</evidence>
<dbReference type="SUPFAM" id="SSF53098">
    <property type="entry name" value="Ribonuclease H-like"/>
    <property type="match status" value="1"/>
</dbReference>
<dbReference type="EMBL" id="QEEZ01000007">
    <property type="protein sequence ID" value="PWC01925.1"/>
    <property type="molecule type" value="Genomic_DNA"/>
</dbReference>
<dbReference type="InterPro" id="IPR036397">
    <property type="entry name" value="RNaseH_sf"/>
</dbReference>
<dbReference type="GO" id="GO:0016791">
    <property type="term" value="F:phosphatase activity"/>
    <property type="evidence" value="ECO:0007669"/>
    <property type="project" value="TreeGrafter"/>
</dbReference>
<feature type="active site" description="Tele-phosphohistidine intermediate" evidence="1">
    <location>
        <position position="182"/>
    </location>
</feature>
<dbReference type="PROSITE" id="PS50879">
    <property type="entry name" value="RNASE_H_1"/>
    <property type="match status" value="1"/>
</dbReference>
<dbReference type="Pfam" id="PF13456">
    <property type="entry name" value="RVT_3"/>
    <property type="match status" value="1"/>
</dbReference>
<evidence type="ECO:0000313" key="5">
    <source>
        <dbReference type="EMBL" id="PWC01925.1"/>
    </source>
</evidence>
<proteinExistence type="predicted"/>
<dbReference type="CDD" id="cd09279">
    <property type="entry name" value="RNase_HI_like"/>
    <property type="match status" value="1"/>
</dbReference>
<dbReference type="SMART" id="SM00855">
    <property type="entry name" value="PGAM"/>
    <property type="match status" value="1"/>
</dbReference>
<feature type="active site" description="Proton donor/acceptor; for phosphatase activity" evidence="1">
    <location>
        <position position="256"/>
    </location>
</feature>
<dbReference type="Gene3D" id="3.30.420.10">
    <property type="entry name" value="Ribonuclease H-like superfamily/Ribonuclease H"/>
    <property type="match status" value="1"/>
</dbReference>
<feature type="domain" description="RNase H type-1" evidence="4">
    <location>
        <begin position="1"/>
        <end position="140"/>
    </location>
</feature>
<dbReference type="InterPro" id="IPR050275">
    <property type="entry name" value="PGM_Phosphatase"/>
</dbReference>
<dbReference type="InterPro" id="IPR029033">
    <property type="entry name" value="His_PPase_superfam"/>
</dbReference>
<dbReference type="PANTHER" id="PTHR48100:SF1">
    <property type="entry name" value="HISTIDINE PHOSPHATASE FAMILY PROTEIN-RELATED"/>
    <property type="match status" value="1"/>
</dbReference>
<name>A0A2U1T7I6_9CORY</name>
<reference evidence="6" key="1">
    <citation type="submission" date="2018-04" db="EMBL/GenBank/DDBJ databases">
        <authorList>
            <person name="Liu S."/>
            <person name="Wang Z."/>
            <person name="Li J."/>
        </authorList>
    </citation>
    <scope>NUCLEOTIDE SEQUENCE [LARGE SCALE GENOMIC DNA]</scope>
    <source>
        <strain evidence="6">2189</strain>
    </source>
</reference>
<dbReference type="Gene3D" id="3.40.50.1240">
    <property type="entry name" value="Phosphoglycerate mutase-like"/>
    <property type="match status" value="1"/>
</dbReference>
<dbReference type="InterPro" id="IPR002156">
    <property type="entry name" value="RNaseH_domain"/>
</dbReference>
<gene>
    <name evidence="5" type="ORF">DF222_04920</name>
</gene>
<dbReference type="InterPro" id="IPR012337">
    <property type="entry name" value="RNaseH-like_sf"/>
</dbReference>
<dbReference type="GO" id="GO:0004523">
    <property type="term" value="F:RNA-DNA hybrid ribonuclease activity"/>
    <property type="evidence" value="ECO:0007669"/>
    <property type="project" value="InterPro"/>
</dbReference>
<evidence type="ECO:0000256" key="2">
    <source>
        <dbReference type="PIRSR" id="PIRSR613078-1"/>
    </source>
</evidence>
<dbReference type="CDD" id="cd07067">
    <property type="entry name" value="HP_PGM_like"/>
    <property type="match status" value="1"/>
</dbReference>
<dbReference type="SUPFAM" id="SSF53254">
    <property type="entry name" value="Phosphoglycerate mutase-like"/>
    <property type="match status" value="1"/>
</dbReference>
<evidence type="ECO:0000256" key="1">
    <source>
        <dbReference type="PIRSR" id="PIRSR036922-1"/>
    </source>
</evidence>
<accession>A0A2U1T7I6</accession>
<dbReference type="PANTHER" id="PTHR48100">
    <property type="entry name" value="BROAD-SPECIFICITY PHOSPHATASE YOR283W-RELATED"/>
    <property type="match status" value="1"/>
</dbReference>
<dbReference type="PIRSF" id="PIRSF036922">
    <property type="entry name" value="RNaseH_PGAM"/>
    <property type="match status" value="1"/>
</dbReference>
<dbReference type="GO" id="GO:0003676">
    <property type="term" value="F:nucleic acid binding"/>
    <property type="evidence" value="ECO:0007669"/>
    <property type="project" value="InterPro"/>
</dbReference>
<keyword evidence="6" id="KW-1185">Reference proteome</keyword>
<dbReference type="RefSeq" id="WP_108431122.1">
    <property type="nucleotide sequence ID" value="NZ_CP026947.1"/>
</dbReference>
<evidence type="ECO:0000313" key="6">
    <source>
        <dbReference type="Proteomes" id="UP000244989"/>
    </source>
</evidence>
<comment type="caution">
    <text evidence="5">The sequence shown here is derived from an EMBL/GenBank/DDBJ whole genome shotgun (WGS) entry which is preliminary data.</text>
</comment>
<feature type="binding site" evidence="3">
    <location>
        <position position="232"/>
    </location>
    <ligand>
        <name>substrate</name>
    </ligand>
</feature>
<evidence type="ECO:0000259" key="4">
    <source>
        <dbReference type="PROSITE" id="PS50879"/>
    </source>
</evidence>
<dbReference type="InterPro" id="IPR013078">
    <property type="entry name" value="His_Pase_superF_clade-1"/>
</dbReference>
<dbReference type="Proteomes" id="UP000244989">
    <property type="component" value="Unassembled WGS sequence"/>
</dbReference>
<dbReference type="NCBIfam" id="NF005567">
    <property type="entry name" value="PRK07238.1"/>
    <property type="match status" value="1"/>
</dbReference>